<evidence type="ECO:0000256" key="4">
    <source>
        <dbReference type="ARBA" id="ARBA00022989"/>
    </source>
</evidence>
<evidence type="ECO:0000256" key="6">
    <source>
        <dbReference type="ARBA" id="ARBA00023186"/>
    </source>
</evidence>
<keyword evidence="5 9" id="KW-0472">Membrane</keyword>
<dbReference type="GO" id="GO:0005886">
    <property type="term" value="C:plasma membrane"/>
    <property type="evidence" value="ECO:0007669"/>
    <property type="project" value="UniProtKB-SubCell"/>
</dbReference>
<dbReference type="Pfam" id="PF09976">
    <property type="entry name" value="TPR_21"/>
    <property type="match status" value="1"/>
</dbReference>
<feature type="transmembrane region" description="Helical" evidence="9">
    <location>
        <begin position="33"/>
        <end position="54"/>
    </location>
</feature>
<comment type="similarity">
    <text evidence="7">Belongs to the YfgM family.</text>
</comment>
<evidence type="ECO:0000256" key="2">
    <source>
        <dbReference type="ARBA" id="ARBA00022475"/>
    </source>
</evidence>
<evidence type="ECO:0000256" key="9">
    <source>
        <dbReference type="SAM" id="Phobius"/>
    </source>
</evidence>
<evidence type="ECO:0000313" key="11">
    <source>
        <dbReference type="EMBL" id="EKV32569.1"/>
    </source>
</evidence>
<evidence type="ECO:0000256" key="5">
    <source>
        <dbReference type="ARBA" id="ARBA00023136"/>
    </source>
</evidence>
<dbReference type="EMBL" id="ANHY01000003">
    <property type="protein sequence ID" value="EKV32569.1"/>
    <property type="molecule type" value="Genomic_DNA"/>
</dbReference>
<sequence length="237" mass="24924">MADRREDAAQDALFREVDEDLRHEQMASLWKKYGGVVIAAALAIVLSVAGYQGWQAWQTNVREDEAARYQAAVTLLEQGDTQAALSRLEDLADDASTGYGAVAALRGAALAAEQGDAAAAVEAYRGIAGNSAVDPAFRDLATVLAVLHAMEGGVENPDALIAELQPLMDEEDAFRFSAMELTALLSLRQGDEDRARDLYARIVDSAAAPQALRGRAGAMLTSLGGAPTTGDDAGTEG</sequence>
<dbReference type="Gene3D" id="1.25.40.10">
    <property type="entry name" value="Tetratricopeptide repeat domain"/>
    <property type="match status" value="1"/>
</dbReference>
<name>K9H670_9PROT</name>
<evidence type="ECO:0000313" key="12">
    <source>
        <dbReference type="Proteomes" id="UP000009881"/>
    </source>
</evidence>
<evidence type="ECO:0000256" key="8">
    <source>
        <dbReference type="ARBA" id="ARBA00024235"/>
    </source>
</evidence>
<proteinExistence type="inferred from homology"/>
<dbReference type="InterPro" id="IPR018704">
    <property type="entry name" value="SecYEG/CpoB_TPR"/>
</dbReference>
<evidence type="ECO:0000256" key="1">
    <source>
        <dbReference type="ARBA" id="ARBA00004401"/>
    </source>
</evidence>
<comment type="subcellular location">
    <subcellularLocation>
        <location evidence="1">Cell membrane</location>
        <topology evidence="1">Single-pass type II membrane protein</topology>
    </subcellularLocation>
</comment>
<accession>K9H670</accession>
<dbReference type="InterPro" id="IPR011990">
    <property type="entry name" value="TPR-like_helical_dom_sf"/>
</dbReference>
<dbReference type="OrthoDB" id="7173339at2"/>
<dbReference type="STRING" id="1238182.C882_2648"/>
<dbReference type="AlphaFoldDB" id="K9H670"/>
<dbReference type="RefSeq" id="WP_009539057.1">
    <property type="nucleotide sequence ID" value="NZ_ANHY01000003.1"/>
</dbReference>
<keyword evidence="12" id="KW-1185">Reference proteome</keyword>
<comment type="caution">
    <text evidence="11">The sequence shown here is derived from an EMBL/GenBank/DDBJ whole genome shotgun (WGS) entry which is preliminary data.</text>
</comment>
<keyword evidence="3 9" id="KW-0812">Transmembrane</keyword>
<gene>
    <name evidence="11" type="ORF">C882_2648</name>
</gene>
<dbReference type="PANTHER" id="PTHR38035:SF1">
    <property type="entry name" value="ANCILLARY SECYEG TRANSLOCON SUBUNIT"/>
    <property type="match status" value="1"/>
</dbReference>
<keyword evidence="2" id="KW-1003">Cell membrane</keyword>
<dbReference type="PANTHER" id="PTHR38035">
    <property type="entry name" value="UPF0070 PROTEIN YFGM"/>
    <property type="match status" value="1"/>
</dbReference>
<evidence type="ECO:0000256" key="7">
    <source>
        <dbReference type="ARBA" id="ARBA00024197"/>
    </source>
</evidence>
<reference evidence="11 12" key="1">
    <citation type="journal article" date="2013" name="Genome Announc.">
        <title>Draft Genome Sequence of an Alphaproteobacterium, Caenispirillum salinarum AK4(T), Isolated from a Solar Saltern.</title>
        <authorList>
            <person name="Khatri I."/>
            <person name="Singh A."/>
            <person name="Korpole S."/>
            <person name="Pinnaka A.K."/>
            <person name="Subramanian S."/>
        </authorList>
    </citation>
    <scope>NUCLEOTIDE SEQUENCE [LARGE SCALE GENOMIC DNA]</scope>
    <source>
        <strain evidence="11 12">AK4</strain>
    </source>
</reference>
<dbReference type="eggNOG" id="COG4649">
    <property type="taxonomic scope" value="Bacteria"/>
</dbReference>
<dbReference type="InterPro" id="IPR026039">
    <property type="entry name" value="YfgM"/>
</dbReference>
<dbReference type="GO" id="GO:0044877">
    <property type="term" value="F:protein-containing complex binding"/>
    <property type="evidence" value="ECO:0007669"/>
    <property type="project" value="InterPro"/>
</dbReference>
<evidence type="ECO:0000256" key="3">
    <source>
        <dbReference type="ARBA" id="ARBA00022692"/>
    </source>
</evidence>
<evidence type="ECO:0000259" key="10">
    <source>
        <dbReference type="Pfam" id="PF09976"/>
    </source>
</evidence>
<keyword evidence="6" id="KW-0143">Chaperone</keyword>
<keyword evidence="4 9" id="KW-1133">Transmembrane helix</keyword>
<protein>
    <recommendedName>
        <fullName evidence="8">Ancillary SecYEG translocon subunit</fullName>
    </recommendedName>
</protein>
<feature type="domain" description="Ancillary SecYEG translocon subunit/Cell division coordinator CpoB TPR" evidence="10">
    <location>
        <begin position="30"/>
        <end position="207"/>
    </location>
</feature>
<organism evidence="11 12">
    <name type="scientific">Caenispirillum salinarum AK4</name>
    <dbReference type="NCBI Taxonomy" id="1238182"/>
    <lineage>
        <taxon>Bacteria</taxon>
        <taxon>Pseudomonadati</taxon>
        <taxon>Pseudomonadota</taxon>
        <taxon>Alphaproteobacteria</taxon>
        <taxon>Rhodospirillales</taxon>
        <taxon>Novispirillaceae</taxon>
        <taxon>Caenispirillum</taxon>
    </lineage>
</organism>
<dbReference type="Proteomes" id="UP000009881">
    <property type="component" value="Unassembled WGS sequence"/>
</dbReference>